<dbReference type="InterPro" id="IPR024742">
    <property type="entry name" value="Glycogen_debranch_N"/>
</dbReference>
<evidence type="ECO:0000313" key="4">
    <source>
        <dbReference type="Proteomes" id="UP000005233"/>
    </source>
</evidence>
<dbReference type="Pfam" id="PF06202">
    <property type="entry name" value="GDE_C"/>
    <property type="match status" value="1"/>
</dbReference>
<feature type="domain" description="Glycogen debranching enzyme bacterial and archaeal type N-terminal" evidence="2">
    <location>
        <begin position="26"/>
        <end position="204"/>
    </location>
</feature>
<dbReference type="InterPro" id="IPR032790">
    <property type="entry name" value="GDE_C"/>
</dbReference>
<reference evidence="3 4" key="1">
    <citation type="journal article" date="2012" name="J. Bacteriol.">
        <title>Complete genome sequence of a thermophilic methanogen, Methanocella conradii HZ254, isolated from Chinese rice field soil.</title>
        <authorList>
            <person name="Lu Z."/>
            <person name="Lu Y."/>
        </authorList>
    </citation>
    <scope>NUCLEOTIDE SEQUENCE [LARGE SCALE GENOMIC DNA]</scope>
    <source>
        <strain evidence="4">DSM 24694 / JCM 17849 / CGMCC 1.5162 / HZ254</strain>
    </source>
</reference>
<dbReference type="STRING" id="1041930.Mtc_2116"/>
<accession>H8I836</accession>
<dbReference type="KEGG" id="mez:Mtc_2116"/>
<dbReference type="Pfam" id="PF12439">
    <property type="entry name" value="GDE_N"/>
    <property type="match status" value="1"/>
</dbReference>
<dbReference type="RefSeq" id="WP_014406685.1">
    <property type="nucleotide sequence ID" value="NC_017034.1"/>
</dbReference>
<dbReference type="Gene3D" id="1.50.10.10">
    <property type="match status" value="1"/>
</dbReference>
<keyword evidence="4" id="KW-1185">Reference proteome</keyword>
<name>H8I836_METCZ</name>
<dbReference type="SUPFAM" id="SSF48208">
    <property type="entry name" value="Six-hairpin glycosidases"/>
    <property type="match status" value="1"/>
</dbReference>
<dbReference type="InterPro" id="IPR008928">
    <property type="entry name" value="6-hairpin_glycosidase_sf"/>
</dbReference>
<dbReference type="GO" id="GO:0004134">
    <property type="term" value="F:4-alpha-glucanotransferase activity"/>
    <property type="evidence" value="ECO:0007669"/>
    <property type="project" value="InterPro"/>
</dbReference>
<dbReference type="GO" id="GO:0005980">
    <property type="term" value="P:glycogen catabolic process"/>
    <property type="evidence" value="ECO:0007669"/>
    <property type="project" value="InterPro"/>
</dbReference>
<dbReference type="AlphaFoldDB" id="H8I836"/>
<evidence type="ECO:0000259" key="1">
    <source>
        <dbReference type="Pfam" id="PF06202"/>
    </source>
</evidence>
<dbReference type="eggNOG" id="arCOG03287">
    <property type="taxonomic scope" value="Archaea"/>
</dbReference>
<dbReference type="EMBL" id="CP003243">
    <property type="protein sequence ID" value="AFD00854.1"/>
    <property type="molecule type" value="Genomic_DNA"/>
</dbReference>
<dbReference type="InterPro" id="IPR010401">
    <property type="entry name" value="AGL/Gdb1"/>
</dbReference>
<evidence type="ECO:0000313" key="3">
    <source>
        <dbReference type="EMBL" id="AFD00854.1"/>
    </source>
</evidence>
<dbReference type="GO" id="GO:0004135">
    <property type="term" value="F:amylo-alpha-1,6-glucosidase activity"/>
    <property type="evidence" value="ECO:0007669"/>
    <property type="project" value="InterPro"/>
</dbReference>
<gene>
    <name evidence="3" type="ordered locus">Mtc_2116</name>
</gene>
<dbReference type="PANTHER" id="PTHR10569">
    <property type="entry name" value="GLYCOGEN DEBRANCHING ENZYME"/>
    <property type="match status" value="1"/>
</dbReference>
<dbReference type="Proteomes" id="UP000005233">
    <property type="component" value="Chromosome"/>
</dbReference>
<evidence type="ECO:0000259" key="2">
    <source>
        <dbReference type="Pfam" id="PF12439"/>
    </source>
</evidence>
<dbReference type="InterPro" id="IPR012341">
    <property type="entry name" value="6hp_glycosidase-like_sf"/>
</dbReference>
<dbReference type="HOGENOM" id="CLU_026835_0_0_2"/>
<proteinExistence type="predicted"/>
<protein>
    <submittedName>
        <fullName evidence="3">Glycogen debranching enzyme</fullName>
    </submittedName>
</protein>
<dbReference type="PANTHER" id="PTHR10569:SF2">
    <property type="entry name" value="GLYCOGEN DEBRANCHING ENZYME"/>
    <property type="match status" value="1"/>
</dbReference>
<sequence>MISFGSDLHSYGFASRKEFIMPAGDAYCSSSLAGNTRKYHGMLVAGRRVLLSFFEEHVNGKRISVARYAGALQDEGLRYLNGYRHYPPAFYYMVDGVSIKKSMEFDGGLTVRYDVCGEAELIIRPLMTDRGYHETRRNVTLDVIYSNNGFKAGRLSVWSSLPFIRDPQVYYGVLYERDAERGYDHVEDLFSPGYFKGVVKGSEALVRAIVDGLEGKPEGFKVAGDAIGVLETAADGFLVGDTVYAGYHWFAEPWGRDTFVSLPGLLLERCRFEDAKRVFRYFAGHIKGGLIPNRIPGGYNSSDAPLWFIYALGKYFEKAEDPKFLEESKEYVENIMSGYPDSEAARLEGALISVKPETTWMDTPFTPRMGKPVEVNALWVNAIQVAEKMGVEPPVRPAAALREFGRFWNEKKGCLYDVIDPADDAVRPNQAIPLAMGLVERKKASSAMEVIRRELLTPFGLRTLSPRESGYIGRYEGDASYHNGCVWPWLMGFYIEASLKLGEPKEKLAELLEPLLLHIQDAGLGTISEIFDGDPPHEPNGCISQAWSVAEVLRAYKMVKNEDFKA</sequence>
<organism evidence="3 4">
    <name type="scientific">Methanocella conradii (strain DSM 24694 / JCM 17849 / CGMCC 1.5162 / HZ254)</name>
    <dbReference type="NCBI Taxonomy" id="1041930"/>
    <lineage>
        <taxon>Archaea</taxon>
        <taxon>Methanobacteriati</taxon>
        <taxon>Methanobacteriota</taxon>
        <taxon>Stenosarchaea group</taxon>
        <taxon>Methanomicrobia</taxon>
        <taxon>Methanocellales</taxon>
        <taxon>Methanocellaceae</taxon>
        <taxon>Methanocella</taxon>
    </lineage>
</organism>
<dbReference type="GeneID" id="11972273"/>
<feature type="domain" description="Glycogen debranching enzyme C-terminal" evidence="1">
    <location>
        <begin position="240"/>
        <end position="554"/>
    </location>
</feature>
<dbReference type="OrthoDB" id="8543at2157"/>